<comment type="subcellular location">
    <subcellularLocation>
        <location evidence="1 10">Cell outer membrane</location>
        <topology evidence="1 10">Multi-pass membrane protein</topology>
    </subcellularLocation>
</comment>
<dbReference type="InterPro" id="IPR000531">
    <property type="entry name" value="Beta-barrel_TonB"/>
</dbReference>
<evidence type="ECO:0000256" key="10">
    <source>
        <dbReference type="PROSITE-ProRule" id="PRU01360"/>
    </source>
</evidence>
<dbReference type="RefSeq" id="WP_380736244.1">
    <property type="nucleotide sequence ID" value="NZ_JBHTJP010000002.1"/>
</dbReference>
<evidence type="ECO:0000256" key="5">
    <source>
        <dbReference type="ARBA" id="ARBA00022729"/>
    </source>
</evidence>
<feature type="domain" description="TonB-dependent receptor plug" evidence="14">
    <location>
        <begin position="47"/>
        <end position="145"/>
    </location>
</feature>
<evidence type="ECO:0000313" key="16">
    <source>
        <dbReference type="Proteomes" id="UP001597100"/>
    </source>
</evidence>
<name>A0ABW3IB82_9FLAO</name>
<evidence type="ECO:0000256" key="7">
    <source>
        <dbReference type="ARBA" id="ARBA00023136"/>
    </source>
</evidence>
<gene>
    <name evidence="15" type="ORF">ACFQ1G_00365</name>
</gene>
<keyword evidence="6 11" id="KW-0798">TonB box</keyword>
<evidence type="ECO:0000313" key="15">
    <source>
        <dbReference type="EMBL" id="MFD0975231.1"/>
    </source>
</evidence>
<protein>
    <submittedName>
        <fullName evidence="15">TonB-dependent receptor plug domain-containing protein</fullName>
    </submittedName>
</protein>
<keyword evidence="16" id="KW-1185">Reference proteome</keyword>
<keyword evidence="3 10" id="KW-1134">Transmembrane beta strand</keyword>
<dbReference type="EMBL" id="JBHTJP010000002">
    <property type="protein sequence ID" value="MFD0975231.1"/>
    <property type="molecule type" value="Genomic_DNA"/>
</dbReference>
<dbReference type="InterPro" id="IPR039426">
    <property type="entry name" value="TonB-dep_rcpt-like"/>
</dbReference>
<evidence type="ECO:0000256" key="6">
    <source>
        <dbReference type="ARBA" id="ARBA00023077"/>
    </source>
</evidence>
<dbReference type="InterPro" id="IPR012910">
    <property type="entry name" value="Plug_dom"/>
</dbReference>
<reference evidence="16" key="1">
    <citation type="journal article" date="2019" name="Int. J. Syst. Evol. Microbiol.">
        <title>The Global Catalogue of Microorganisms (GCM) 10K type strain sequencing project: providing services to taxonomists for standard genome sequencing and annotation.</title>
        <authorList>
            <consortium name="The Broad Institute Genomics Platform"/>
            <consortium name="The Broad Institute Genome Sequencing Center for Infectious Disease"/>
            <person name="Wu L."/>
            <person name="Ma J."/>
        </authorList>
    </citation>
    <scope>NUCLEOTIDE SEQUENCE [LARGE SCALE GENOMIC DNA]</scope>
    <source>
        <strain evidence="16">CCUG 60898</strain>
    </source>
</reference>
<dbReference type="SUPFAM" id="SSF56935">
    <property type="entry name" value="Porins"/>
    <property type="match status" value="1"/>
</dbReference>
<evidence type="ECO:0000256" key="11">
    <source>
        <dbReference type="RuleBase" id="RU003357"/>
    </source>
</evidence>
<dbReference type="PROSITE" id="PS52016">
    <property type="entry name" value="TONB_DEPENDENT_REC_3"/>
    <property type="match status" value="1"/>
</dbReference>
<dbReference type="Pfam" id="PF00593">
    <property type="entry name" value="TonB_dep_Rec_b-barrel"/>
    <property type="match status" value="1"/>
</dbReference>
<dbReference type="PANTHER" id="PTHR30069:SF29">
    <property type="entry name" value="HEMOGLOBIN AND HEMOGLOBIN-HAPTOGLOBIN-BINDING PROTEIN 1-RELATED"/>
    <property type="match status" value="1"/>
</dbReference>
<evidence type="ECO:0000259" key="14">
    <source>
        <dbReference type="Pfam" id="PF07715"/>
    </source>
</evidence>
<evidence type="ECO:0000256" key="1">
    <source>
        <dbReference type="ARBA" id="ARBA00004571"/>
    </source>
</evidence>
<feature type="chain" id="PRO_5046872706" evidence="12">
    <location>
        <begin position="23"/>
        <end position="610"/>
    </location>
</feature>
<dbReference type="Proteomes" id="UP001597100">
    <property type="component" value="Unassembled WGS sequence"/>
</dbReference>
<keyword evidence="2 10" id="KW-0813">Transport</keyword>
<dbReference type="Pfam" id="PF07715">
    <property type="entry name" value="Plug"/>
    <property type="match status" value="1"/>
</dbReference>
<keyword evidence="4 10" id="KW-0812">Transmembrane</keyword>
<sequence length="610" mass="69504">MMKQNTFYILFLAVLQTVQMFAQEGPINQLDEVVLSDVRLYSAVKANTVQVLKDSVLEKNPPVLTSVLKFNSPIYFRENGPGMVSSASFRGTSASQTAVIWNGININSSLNGQTDFNTLLTSGYDHIGIRSGGGSVLYGSGAIGGSVHLNNKFRFDKGFKNELRLQAGSFETFYGSYLSEYSTEKTSFQFNVSHISSENDFEYLQTQKFNENGDYSNTGFSLSLAQLLNQQNSLRFYSNFFNGLRGFSGTLTAPSKSKYEDVNSRNLLEWKGFFGRFTSNLKLAYLDETYRYFENREEAVYTFGRAKTGIVKYDLDYQLTPEIKISGITDFRKTSAEGTDIGEAKRTTGSIGVLFAHELERFAYELSGRKEFSDVYDSPVLFSLTSKYDLTENYILNFNFSRNYRVPSFNDLFWTTGGNEDLIPEESLQAEFGQKVAIENFEIGLTAFIVEIDHLLRWVPGENGFWQPENTESVRNYGLESIVNWSRKWGEHQLNFFGTYAFTKSKDLKLDKDLIYVPEHKITASLSHNIKRFSGYYQFLYTGPVYTSTDNNYSIDGYSLSNFGMEYSLLKNKKLVIGLELRNLWNTSYQSMPSRPMPGRSFNTKLNFKF</sequence>
<keyword evidence="9 10" id="KW-0998">Cell outer membrane</keyword>
<evidence type="ECO:0000256" key="2">
    <source>
        <dbReference type="ARBA" id="ARBA00022448"/>
    </source>
</evidence>
<accession>A0ABW3IB82</accession>
<keyword evidence="7 10" id="KW-0472">Membrane</keyword>
<comment type="similarity">
    <text evidence="10 11">Belongs to the TonB-dependent receptor family.</text>
</comment>
<feature type="domain" description="TonB-dependent receptor-like beta-barrel" evidence="13">
    <location>
        <begin position="173"/>
        <end position="584"/>
    </location>
</feature>
<dbReference type="InterPro" id="IPR036942">
    <property type="entry name" value="Beta-barrel_TonB_sf"/>
</dbReference>
<dbReference type="PANTHER" id="PTHR30069">
    <property type="entry name" value="TONB-DEPENDENT OUTER MEMBRANE RECEPTOR"/>
    <property type="match status" value="1"/>
</dbReference>
<evidence type="ECO:0000256" key="3">
    <source>
        <dbReference type="ARBA" id="ARBA00022452"/>
    </source>
</evidence>
<feature type="signal peptide" evidence="12">
    <location>
        <begin position="1"/>
        <end position="22"/>
    </location>
</feature>
<evidence type="ECO:0000259" key="13">
    <source>
        <dbReference type="Pfam" id="PF00593"/>
    </source>
</evidence>
<comment type="caution">
    <text evidence="15">The sequence shown here is derived from an EMBL/GenBank/DDBJ whole genome shotgun (WGS) entry which is preliminary data.</text>
</comment>
<evidence type="ECO:0000256" key="8">
    <source>
        <dbReference type="ARBA" id="ARBA00023170"/>
    </source>
</evidence>
<evidence type="ECO:0000256" key="12">
    <source>
        <dbReference type="SAM" id="SignalP"/>
    </source>
</evidence>
<keyword evidence="5 12" id="KW-0732">Signal</keyword>
<keyword evidence="8 15" id="KW-0675">Receptor</keyword>
<dbReference type="Gene3D" id="2.170.130.10">
    <property type="entry name" value="TonB-dependent receptor, plug domain"/>
    <property type="match status" value="1"/>
</dbReference>
<organism evidence="15 16">
    <name type="scientific">Salinimicrobium gaetbulicola</name>
    <dbReference type="NCBI Taxonomy" id="999702"/>
    <lineage>
        <taxon>Bacteria</taxon>
        <taxon>Pseudomonadati</taxon>
        <taxon>Bacteroidota</taxon>
        <taxon>Flavobacteriia</taxon>
        <taxon>Flavobacteriales</taxon>
        <taxon>Flavobacteriaceae</taxon>
        <taxon>Salinimicrobium</taxon>
    </lineage>
</organism>
<proteinExistence type="inferred from homology"/>
<dbReference type="Gene3D" id="2.40.170.20">
    <property type="entry name" value="TonB-dependent receptor, beta-barrel domain"/>
    <property type="match status" value="1"/>
</dbReference>
<evidence type="ECO:0000256" key="9">
    <source>
        <dbReference type="ARBA" id="ARBA00023237"/>
    </source>
</evidence>
<dbReference type="InterPro" id="IPR037066">
    <property type="entry name" value="Plug_dom_sf"/>
</dbReference>
<evidence type="ECO:0000256" key="4">
    <source>
        <dbReference type="ARBA" id="ARBA00022692"/>
    </source>
</evidence>